<feature type="domain" description="Integrase catalytic" evidence="1">
    <location>
        <begin position="235"/>
        <end position="416"/>
    </location>
</feature>
<keyword evidence="2" id="KW-1185">Reference proteome</keyword>
<proteinExistence type="predicted"/>
<dbReference type="InParanoid" id="A0A1S3K3L8"/>
<dbReference type="Gene3D" id="3.30.420.10">
    <property type="entry name" value="Ribonuclease H-like superfamily/Ribonuclease H"/>
    <property type="match status" value="1"/>
</dbReference>
<sequence length="510" mass="59305">MNTSDLDSSLRNELGKRFEYLIRCTQDVSIDTDLIEHQLDSLCRDILFLRENGGVGNRGRGDASYSGITDEIVDLCLKSYHIVNEFNKSRDQNESLQMDIMNGRARRTEEPTGQRGRPRVMIAEGQLKFLLGHGFTIPEIAKLLHVSPRTVSYRLQSFNLEAKLKYTDIDDYCLEAEISRVMSLFPNAGERSIQGHLQSKKIVVQRHRVRSIMQSINPHRQQFRRLQTIRRRKYSVQSPLSMWHIDGNHKLIRWRLVVHGGVDGYSRLIVYLQASPNNLSSTVMKLFDEAVQKWGLPSRVRSDLGVENRDVAEFMLNRRGTGRRSFITGKSVHNSRIERLWRDVFEAVLSSYYQLFYHLEDSHLLDPSDDKDIYILHYVYLSKLNGMLTQFSEMWNNHKIRTGGNKSPLQLFIMGMHAAADYHNNMIANEYFEQRVPQDFGADYEEALQLQDEDRAILVPTVSDPFESDHQVSLFEIKSAELEEQCKDNPFWDTKYYTLLRETLQSIINE</sequence>
<evidence type="ECO:0000259" key="1">
    <source>
        <dbReference type="PROSITE" id="PS50994"/>
    </source>
</evidence>
<dbReference type="GeneID" id="106178403"/>
<dbReference type="InterPro" id="IPR036397">
    <property type="entry name" value="RNaseH_sf"/>
</dbReference>
<dbReference type="KEGG" id="lak:106178403"/>
<name>A0A1S3K3L8_LINAN</name>
<evidence type="ECO:0000313" key="3">
    <source>
        <dbReference type="RefSeq" id="XP_013417009.1"/>
    </source>
</evidence>
<dbReference type="OrthoDB" id="6285084at2759"/>
<dbReference type="InterPro" id="IPR001584">
    <property type="entry name" value="Integrase_cat-core"/>
</dbReference>
<dbReference type="GO" id="GO:0003676">
    <property type="term" value="F:nucleic acid binding"/>
    <property type="evidence" value="ECO:0007669"/>
    <property type="project" value="InterPro"/>
</dbReference>
<reference evidence="3" key="1">
    <citation type="submission" date="2025-08" db="UniProtKB">
        <authorList>
            <consortium name="RefSeq"/>
        </authorList>
    </citation>
    <scope>IDENTIFICATION</scope>
    <source>
        <tissue evidence="3">Gonads</tissue>
    </source>
</reference>
<dbReference type="AlphaFoldDB" id="A0A1S3K3L8"/>
<dbReference type="RefSeq" id="XP_013417009.1">
    <property type="nucleotide sequence ID" value="XM_013561555.1"/>
</dbReference>
<accession>A0A1S3K3L8</accession>
<organism evidence="2 3">
    <name type="scientific">Lingula anatina</name>
    <name type="common">Brachiopod</name>
    <name type="synonym">Lingula unguis</name>
    <dbReference type="NCBI Taxonomy" id="7574"/>
    <lineage>
        <taxon>Eukaryota</taxon>
        <taxon>Metazoa</taxon>
        <taxon>Spiralia</taxon>
        <taxon>Lophotrochozoa</taxon>
        <taxon>Brachiopoda</taxon>
        <taxon>Linguliformea</taxon>
        <taxon>Lingulata</taxon>
        <taxon>Lingulida</taxon>
        <taxon>Linguloidea</taxon>
        <taxon>Lingulidae</taxon>
        <taxon>Lingula</taxon>
    </lineage>
</organism>
<dbReference type="InterPro" id="IPR012337">
    <property type="entry name" value="RNaseH-like_sf"/>
</dbReference>
<evidence type="ECO:0000313" key="2">
    <source>
        <dbReference type="Proteomes" id="UP000085678"/>
    </source>
</evidence>
<gene>
    <name evidence="3" type="primary">LOC106178403</name>
</gene>
<dbReference type="InterPro" id="IPR058913">
    <property type="entry name" value="Integrase_dom_put"/>
</dbReference>
<dbReference type="GO" id="GO:0015074">
    <property type="term" value="P:DNA integration"/>
    <property type="evidence" value="ECO:0007669"/>
    <property type="project" value="InterPro"/>
</dbReference>
<dbReference type="SUPFAM" id="SSF53098">
    <property type="entry name" value="Ribonuclease H-like"/>
    <property type="match status" value="1"/>
</dbReference>
<dbReference type="PROSITE" id="PS50994">
    <property type="entry name" value="INTEGRASE"/>
    <property type="match status" value="1"/>
</dbReference>
<dbReference type="PANTHER" id="PTHR46791:SF5">
    <property type="entry name" value="CLR5 DOMAIN-CONTAINING PROTEIN-RELATED"/>
    <property type="match status" value="1"/>
</dbReference>
<dbReference type="Pfam" id="PF24764">
    <property type="entry name" value="rva_4"/>
    <property type="match status" value="1"/>
</dbReference>
<dbReference type="PANTHER" id="PTHR46791">
    <property type="entry name" value="EXPRESSED PROTEIN"/>
    <property type="match status" value="1"/>
</dbReference>
<dbReference type="Proteomes" id="UP000085678">
    <property type="component" value="Unplaced"/>
</dbReference>
<protein>
    <submittedName>
        <fullName evidence="3">Uncharacterized protein LOC106178403</fullName>
    </submittedName>
</protein>